<protein>
    <submittedName>
        <fullName evidence="1">Uncharacterized protein</fullName>
    </submittedName>
</protein>
<evidence type="ECO:0000313" key="1">
    <source>
        <dbReference type="EMBL" id="KPL85980.1"/>
    </source>
</evidence>
<keyword evidence="2" id="KW-1185">Reference proteome</keyword>
<dbReference type="EMBL" id="LGKP01000022">
    <property type="protein sequence ID" value="KPL85980.1"/>
    <property type="molecule type" value="Genomic_DNA"/>
</dbReference>
<dbReference type="RefSeq" id="WP_054535057.1">
    <property type="nucleotide sequence ID" value="NZ_LGKP01000022.1"/>
</dbReference>
<accession>A0A0P6Y806</accession>
<reference evidence="1 2" key="1">
    <citation type="submission" date="2015-07" db="EMBL/GenBank/DDBJ databases">
        <title>Whole genome sequence of Herpetosiphon geysericola DSM 7119.</title>
        <authorList>
            <person name="Hemp J."/>
            <person name="Ward L.M."/>
            <person name="Pace L.A."/>
            <person name="Fischer W.W."/>
        </authorList>
    </citation>
    <scope>NUCLEOTIDE SEQUENCE [LARGE SCALE GENOMIC DNA]</scope>
    <source>
        <strain evidence="1 2">DSM 7119</strain>
    </source>
</reference>
<dbReference type="Proteomes" id="UP000050277">
    <property type="component" value="Unassembled WGS sequence"/>
</dbReference>
<name>A0A0P6Y806_9CHLR</name>
<dbReference type="OrthoDB" id="9837612at2"/>
<gene>
    <name evidence="1" type="ORF">SE18_13875</name>
</gene>
<sequence>MFNAQQRTVLERQAVWLFCQHVENFWHDFVPPQGYGIIDGDSLQPPQFPAIRRTSMAIEAHPSDQQSFFVVCQRRDAINGKWYRLQRLFNYQILANLAVG</sequence>
<comment type="caution">
    <text evidence="1">The sequence shown here is derived from an EMBL/GenBank/DDBJ whole genome shotgun (WGS) entry which is preliminary data.</text>
</comment>
<dbReference type="STRING" id="70996.SE18_13875"/>
<evidence type="ECO:0000313" key="2">
    <source>
        <dbReference type="Proteomes" id="UP000050277"/>
    </source>
</evidence>
<dbReference type="AlphaFoldDB" id="A0A0P6Y806"/>
<proteinExistence type="predicted"/>
<organism evidence="1 2">
    <name type="scientific">Herpetosiphon geysericola</name>
    <dbReference type="NCBI Taxonomy" id="70996"/>
    <lineage>
        <taxon>Bacteria</taxon>
        <taxon>Bacillati</taxon>
        <taxon>Chloroflexota</taxon>
        <taxon>Chloroflexia</taxon>
        <taxon>Herpetosiphonales</taxon>
        <taxon>Herpetosiphonaceae</taxon>
        <taxon>Herpetosiphon</taxon>
    </lineage>
</organism>